<feature type="region of interest" description="Disordered" evidence="1">
    <location>
        <begin position="257"/>
        <end position="286"/>
    </location>
</feature>
<name>A0A896Z0Z3_SHISO</name>
<protein>
    <recommendedName>
        <fullName evidence="2">HTH IS408-type domain-containing protein</fullName>
    </recommendedName>
</protein>
<dbReference type="PANTHER" id="PTHR35004:SF8">
    <property type="entry name" value="TRANSPOSASE RV3428C-RELATED"/>
    <property type="match status" value="1"/>
</dbReference>
<organism evidence="3">
    <name type="scientific">Shigella sonnei</name>
    <dbReference type="NCBI Taxonomy" id="624"/>
    <lineage>
        <taxon>Bacteria</taxon>
        <taxon>Pseudomonadati</taxon>
        <taxon>Pseudomonadota</taxon>
        <taxon>Gammaproteobacteria</taxon>
        <taxon>Enterobacterales</taxon>
        <taxon>Enterobacteriaceae</taxon>
        <taxon>Shigella</taxon>
    </lineage>
</organism>
<sequence length="286" mass="32356">MSKKRKSRSTMETCFKILQLKFDKKLTNRCIGLTLHISASTVFEVLARFKASSLSWPLPADISHDTLEKLIFPPKDTSASELVMPDMLYFDTEMRKPGVTRQLLWMEYKAQAGDKAMGYSHFCRCYRKWKKTRRLSMRQEHRAGEKLFIDFCGPTVPVINPDTGEIRRVAIFVAVMGASNYTYVEACEGQDMMSWLNAHSRCLTFLGGVPKLLIPDNLRSAVKKPIAMSLSSTTVIRRWLSTMARLLSRPARANLKINQKQKTASSSSSDGFLPASVMKPSTRSGR</sequence>
<accession>A0A896Z0Z3</accession>
<reference evidence="3" key="2">
    <citation type="submission" date="2021-03" db="EMBL/GenBank/DDBJ databases">
        <title>Acquisition and loss of CTX-M plasmids in Shigella species associated with MSM transmission in the UK.</title>
        <authorList>
            <person name="Greig D.R."/>
            <person name="Jenkins C."/>
            <person name="Dallman T.J."/>
            <person name="Cowley L.A."/>
        </authorList>
    </citation>
    <scope>NUCLEOTIDE SEQUENCE</scope>
    <source>
        <strain evidence="3">893916</strain>
        <plasmid evidence="3">pINV</plasmid>
    </source>
</reference>
<dbReference type="AlphaFoldDB" id="A0A896Z0Z3"/>
<evidence type="ECO:0000259" key="2">
    <source>
        <dbReference type="PROSITE" id="PS50532"/>
    </source>
</evidence>
<feature type="domain" description="HTH IS408-type" evidence="2">
    <location>
        <begin position="14"/>
        <end position="94"/>
    </location>
</feature>
<dbReference type="PANTHER" id="PTHR35004">
    <property type="entry name" value="TRANSPOSASE RV3428C-RELATED"/>
    <property type="match status" value="1"/>
</dbReference>
<evidence type="ECO:0000313" key="3">
    <source>
        <dbReference type="EMBL" id="QSE36473.1"/>
    </source>
</evidence>
<dbReference type="EMBL" id="MW396859">
    <property type="protein sequence ID" value="QSE36473.1"/>
    <property type="molecule type" value="Genomic_DNA"/>
</dbReference>
<gene>
    <name evidence="3" type="ORF">NOOHOHFM_00181</name>
</gene>
<proteinExistence type="predicted"/>
<keyword evidence="3" id="KW-0614">Plasmid</keyword>
<feature type="compositionally biased region" description="Polar residues" evidence="1">
    <location>
        <begin position="257"/>
        <end position="270"/>
    </location>
</feature>
<dbReference type="PROSITE" id="PS50532">
    <property type="entry name" value="HTH_IS408"/>
    <property type="match status" value="1"/>
</dbReference>
<dbReference type="NCBIfam" id="NF033546">
    <property type="entry name" value="transpos_IS21"/>
    <property type="match status" value="1"/>
</dbReference>
<evidence type="ECO:0000256" key="1">
    <source>
        <dbReference type="SAM" id="MobiDB-lite"/>
    </source>
</evidence>
<geneLocation type="plasmid" evidence="3">
    <name>pINV</name>
</geneLocation>
<dbReference type="InterPro" id="IPR017895">
    <property type="entry name" value="HTH_IS408/IS1162_type"/>
</dbReference>
<reference evidence="3" key="1">
    <citation type="submission" date="2020-12" db="EMBL/GenBank/DDBJ databases">
        <authorList>
            <person name="Locke R.K."/>
        </authorList>
    </citation>
    <scope>NUCLEOTIDE SEQUENCE</scope>
    <source>
        <strain evidence="3">893916</strain>
        <plasmid evidence="3">pINV</plasmid>
    </source>
</reference>